<evidence type="ECO:0000259" key="3">
    <source>
        <dbReference type="Pfam" id="PF07670"/>
    </source>
</evidence>
<feature type="domain" description="Nucleoside transporter/FeoB GTPase Gate" evidence="3">
    <location>
        <begin position="13"/>
        <end position="68"/>
    </location>
</feature>
<dbReference type="InterPro" id="IPR050860">
    <property type="entry name" value="FeoB_GTPase"/>
</dbReference>
<dbReference type="InterPro" id="IPR011640">
    <property type="entry name" value="Fe2_transport_prot_B_C"/>
</dbReference>
<accession>A0A0F9G2F5</accession>
<feature type="non-terminal residue" evidence="4">
    <location>
        <position position="1"/>
    </location>
</feature>
<feature type="transmembrane region" description="Helical" evidence="1">
    <location>
        <begin position="73"/>
        <end position="92"/>
    </location>
</feature>
<dbReference type="AlphaFoldDB" id="A0A0F9G2F5"/>
<feature type="domain" description="Ferrous iron transport protein B C-terminal" evidence="2">
    <location>
        <begin position="75"/>
        <end position="126"/>
    </location>
</feature>
<organism evidence="4">
    <name type="scientific">marine sediment metagenome</name>
    <dbReference type="NCBI Taxonomy" id="412755"/>
    <lineage>
        <taxon>unclassified sequences</taxon>
        <taxon>metagenomes</taxon>
        <taxon>ecological metagenomes</taxon>
    </lineage>
</organism>
<dbReference type="InterPro" id="IPR011642">
    <property type="entry name" value="Gate_dom"/>
</dbReference>
<keyword evidence="1" id="KW-1133">Transmembrane helix</keyword>
<dbReference type="GO" id="GO:0015093">
    <property type="term" value="F:ferrous iron transmembrane transporter activity"/>
    <property type="evidence" value="ECO:0007669"/>
    <property type="project" value="InterPro"/>
</dbReference>
<evidence type="ECO:0000313" key="4">
    <source>
        <dbReference type="EMBL" id="KKL57592.1"/>
    </source>
</evidence>
<feature type="transmembrane region" description="Helical" evidence="1">
    <location>
        <begin position="44"/>
        <end position="67"/>
    </location>
</feature>
<dbReference type="Pfam" id="PF07670">
    <property type="entry name" value="Gate"/>
    <property type="match status" value="1"/>
</dbReference>
<sequence>IFHPLAHSTSLRSSPTVLPMVMGLGCDTMATLTTRILDTKKERIISTLLLALAVPCSAQIGVIAGILGRVSGVYFSIYIFVIFFQMLLVGYLSSKILRGTGSDFLMEIPPFRMPKISNILLKTYYRTK</sequence>
<gene>
    <name evidence="4" type="ORF">LCGC14_2233900</name>
</gene>
<dbReference type="EMBL" id="LAZR01030114">
    <property type="protein sequence ID" value="KKL57592.1"/>
    <property type="molecule type" value="Genomic_DNA"/>
</dbReference>
<dbReference type="GO" id="GO:0005886">
    <property type="term" value="C:plasma membrane"/>
    <property type="evidence" value="ECO:0007669"/>
    <property type="project" value="TreeGrafter"/>
</dbReference>
<evidence type="ECO:0000259" key="2">
    <source>
        <dbReference type="Pfam" id="PF07664"/>
    </source>
</evidence>
<dbReference type="Pfam" id="PF07664">
    <property type="entry name" value="FeoB_C"/>
    <property type="match status" value="1"/>
</dbReference>
<dbReference type="PANTHER" id="PTHR43185:SF1">
    <property type="entry name" value="FE(2+) TRANSPORTER FEOB"/>
    <property type="match status" value="1"/>
</dbReference>
<proteinExistence type="predicted"/>
<keyword evidence="1" id="KW-0812">Transmembrane</keyword>
<name>A0A0F9G2F5_9ZZZZ</name>
<evidence type="ECO:0000256" key="1">
    <source>
        <dbReference type="SAM" id="Phobius"/>
    </source>
</evidence>
<reference evidence="4" key="1">
    <citation type="journal article" date="2015" name="Nature">
        <title>Complex archaea that bridge the gap between prokaryotes and eukaryotes.</title>
        <authorList>
            <person name="Spang A."/>
            <person name="Saw J.H."/>
            <person name="Jorgensen S.L."/>
            <person name="Zaremba-Niedzwiedzka K."/>
            <person name="Martijn J."/>
            <person name="Lind A.E."/>
            <person name="van Eijk R."/>
            <person name="Schleper C."/>
            <person name="Guy L."/>
            <person name="Ettema T.J."/>
        </authorList>
    </citation>
    <scope>NUCLEOTIDE SEQUENCE</scope>
</reference>
<dbReference type="PANTHER" id="PTHR43185">
    <property type="entry name" value="FERROUS IRON TRANSPORT PROTEIN B"/>
    <property type="match status" value="1"/>
</dbReference>
<protein>
    <submittedName>
        <fullName evidence="4">Uncharacterized protein</fullName>
    </submittedName>
</protein>
<keyword evidence="1" id="KW-0472">Membrane</keyword>
<feature type="transmembrane region" description="Helical" evidence="1">
    <location>
        <begin position="17"/>
        <end position="37"/>
    </location>
</feature>
<comment type="caution">
    <text evidence="4">The sequence shown here is derived from an EMBL/GenBank/DDBJ whole genome shotgun (WGS) entry which is preliminary data.</text>
</comment>